<dbReference type="EMBL" id="BAABHQ010000009">
    <property type="protein sequence ID" value="GAA4880263.1"/>
    <property type="molecule type" value="Genomic_DNA"/>
</dbReference>
<evidence type="ECO:0000313" key="2">
    <source>
        <dbReference type="EMBL" id="GAA4880263.1"/>
    </source>
</evidence>
<feature type="transmembrane region" description="Helical" evidence="1">
    <location>
        <begin position="20"/>
        <end position="44"/>
    </location>
</feature>
<evidence type="ECO:0000313" key="3">
    <source>
        <dbReference type="Proteomes" id="UP001500457"/>
    </source>
</evidence>
<keyword evidence="1" id="KW-0472">Membrane</keyword>
<dbReference type="RefSeq" id="WP_274231711.1">
    <property type="nucleotide sequence ID" value="NZ_BAABHQ010000009.1"/>
</dbReference>
<sequence>MGSPAAEDPDPHDRPDRLLLLLRGAVAIALAGLLTAALLAPVAIGAGTLLARAATGVGATTAGVLDRAPDAVTVVTDATGRPMALLYRRFRVPVGRSGVSGRDRRRPAAGPW</sequence>
<keyword evidence="1" id="KW-0812">Transmembrane</keyword>
<proteinExistence type="predicted"/>
<evidence type="ECO:0000256" key="1">
    <source>
        <dbReference type="SAM" id="Phobius"/>
    </source>
</evidence>
<dbReference type="Proteomes" id="UP001500457">
    <property type="component" value="Unassembled WGS sequence"/>
</dbReference>
<accession>A0ABP9EIP3</accession>
<gene>
    <name evidence="2" type="ORF">GCM10023203_34000</name>
</gene>
<keyword evidence="1" id="KW-1133">Transmembrane helix</keyword>
<comment type="caution">
    <text evidence="2">The sequence shown here is derived from an EMBL/GenBank/DDBJ whole genome shotgun (WGS) entry which is preliminary data.</text>
</comment>
<name>A0ABP9EIP3_9PSEU</name>
<keyword evidence="3" id="KW-1185">Reference proteome</keyword>
<organism evidence="2 3">
    <name type="scientific">Actinomycetospora straminea</name>
    <dbReference type="NCBI Taxonomy" id="663607"/>
    <lineage>
        <taxon>Bacteria</taxon>
        <taxon>Bacillati</taxon>
        <taxon>Actinomycetota</taxon>
        <taxon>Actinomycetes</taxon>
        <taxon>Pseudonocardiales</taxon>
        <taxon>Pseudonocardiaceae</taxon>
        <taxon>Actinomycetospora</taxon>
    </lineage>
</organism>
<protein>
    <recommendedName>
        <fullName evidence="4">Sensor histidine kinase</fullName>
    </recommendedName>
</protein>
<reference evidence="3" key="1">
    <citation type="journal article" date="2019" name="Int. J. Syst. Evol. Microbiol.">
        <title>The Global Catalogue of Microorganisms (GCM) 10K type strain sequencing project: providing services to taxonomists for standard genome sequencing and annotation.</title>
        <authorList>
            <consortium name="The Broad Institute Genomics Platform"/>
            <consortium name="The Broad Institute Genome Sequencing Center for Infectious Disease"/>
            <person name="Wu L."/>
            <person name="Ma J."/>
        </authorList>
    </citation>
    <scope>NUCLEOTIDE SEQUENCE [LARGE SCALE GENOMIC DNA]</scope>
    <source>
        <strain evidence="3">JCM 17983</strain>
    </source>
</reference>
<evidence type="ECO:0008006" key="4">
    <source>
        <dbReference type="Google" id="ProtNLM"/>
    </source>
</evidence>